<evidence type="ECO:0000256" key="3">
    <source>
        <dbReference type="ARBA" id="ARBA00039793"/>
    </source>
</evidence>
<dbReference type="PANTHER" id="PTHR46172">
    <property type="entry name" value="DNA POLYMERASE EPSILON SUBUNIT 3"/>
    <property type="match status" value="1"/>
</dbReference>
<feature type="compositionally biased region" description="Polar residues" evidence="4">
    <location>
        <begin position="109"/>
        <end position="118"/>
    </location>
</feature>
<dbReference type="GO" id="GO:0006272">
    <property type="term" value="P:leading strand elongation"/>
    <property type="evidence" value="ECO:0007669"/>
    <property type="project" value="TreeGrafter"/>
</dbReference>
<dbReference type="AlphaFoldDB" id="A0A8S2GEZ4"/>
<evidence type="ECO:0000259" key="5">
    <source>
        <dbReference type="Pfam" id="PF00808"/>
    </source>
</evidence>
<evidence type="ECO:0000313" key="7">
    <source>
        <dbReference type="EMBL" id="CAF3498505.1"/>
    </source>
</evidence>
<dbReference type="EMBL" id="CAJOBA010000049">
    <property type="protein sequence ID" value="CAF3498505.1"/>
    <property type="molecule type" value="Genomic_DNA"/>
</dbReference>
<protein>
    <recommendedName>
        <fullName evidence="3">DNA polymerase epsilon subunit 3</fullName>
    </recommendedName>
</protein>
<dbReference type="GO" id="GO:0031490">
    <property type="term" value="F:chromatin DNA binding"/>
    <property type="evidence" value="ECO:0007669"/>
    <property type="project" value="TreeGrafter"/>
</dbReference>
<evidence type="ECO:0000313" key="8">
    <source>
        <dbReference type="Proteomes" id="UP000682733"/>
    </source>
</evidence>
<dbReference type="SUPFAM" id="SSF47113">
    <property type="entry name" value="Histone-fold"/>
    <property type="match status" value="1"/>
</dbReference>
<dbReference type="GO" id="GO:0031507">
    <property type="term" value="P:heterochromatin formation"/>
    <property type="evidence" value="ECO:0007669"/>
    <property type="project" value="TreeGrafter"/>
</dbReference>
<dbReference type="PANTHER" id="PTHR46172:SF1">
    <property type="entry name" value="DNA POLYMERASE EPSILON SUBUNIT 3"/>
    <property type="match status" value="1"/>
</dbReference>
<feature type="domain" description="Transcription factor CBF/NF-Y/archaeal histone" evidence="5">
    <location>
        <begin position="10"/>
        <end position="74"/>
    </location>
</feature>
<dbReference type="Proteomes" id="UP000677228">
    <property type="component" value="Unassembled WGS sequence"/>
</dbReference>
<evidence type="ECO:0000256" key="1">
    <source>
        <dbReference type="ARBA" id="ARBA00004123"/>
    </source>
</evidence>
<dbReference type="GO" id="GO:0008623">
    <property type="term" value="C:CHRAC"/>
    <property type="evidence" value="ECO:0007669"/>
    <property type="project" value="TreeGrafter"/>
</dbReference>
<evidence type="ECO:0000256" key="4">
    <source>
        <dbReference type="SAM" id="MobiDB-lite"/>
    </source>
</evidence>
<keyword evidence="2" id="KW-0539">Nucleus</keyword>
<dbReference type="InterPro" id="IPR051377">
    <property type="entry name" value="DNA_Pol-Epsilon_Subunit"/>
</dbReference>
<sequence>MMTDEVEDLSFPNAVISRVISDAIEDNITVSKDAKASIQRAAMAFILYTSVTANRFATESKRKTVNVQDIFKALQTNGFDMIIEPLQTTLEQYQSEMKKKKDLLKTAKIQDSSSTVTDTADEKEEHVDKDSSNTDIQMNESKTFEIDNELDTIDEKHDG</sequence>
<name>A0A8S2GEZ4_9BILA</name>
<evidence type="ECO:0000313" key="6">
    <source>
        <dbReference type="EMBL" id="CAF0725305.1"/>
    </source>
</evidence>
<proteinExistence type="predicted"/>
<dbReference type="InterPro" id="IPR003958">
    <property type="entry name" value="CBFA_NFYB_domain"/>
</dbReference>
<dbReference type="Pfam" id="PF00808">
    <property type="entry name" value="CBFD_NFYB_HMF"/>
    <property type="match status" value="1"/>
</dbReference>
<feature type="region of interest" description="Disordered" evidence="4">
    <location>
        <begin position="104"/>
        <end position="159"/>
    </location>
</feature>
<comment type="caution">
    <text evidence="7">The sequence shown here is derived from an EMBL/GenBank/DDBJ whole genome shotgun (WGS) entry which is preliminary data.</text>
</comment>
<dbReference type="GO" id="GO:0046982">
    <property type="term" value="F:protein heterodimerization activity"/>
    <property type="evidence" value="ECO:0007669"/>
    <property type="project" value="InterPro"/>
</dbReference>
<dbReference type="EMBL" id="CAJNOK010000049">
    <property type="protein sequence ID" value="CAF0725305.1"/>
    <property type="molecule type" value="Genomic_DNA"/>
</dbReference>
<reference evidence="7" key="1">
    <citation type="submission" date="2021-02" db="EMBL/GenBank/DDBJ databases">
        <authorList>
            <person name="Nowell W R."/>
        </authorList>
    </citation>
    <scope>NUCLEOTIDE SEQUENCE</scope>
</reference>
<organism evidence="7 8">
    <name type="scientific">Didymodactylos carnosus</name>
    <dbReference type="NCBI Taxonomy" id="1234261"/>
    <lineage>
        <taxon>Eukaryota</taxon>
        <taxon>Metazoa</taxon>
        <taxon>Spiralia</taxon>
        <taxon>Gnathifera</taxon>
        <taxon>Rotifera</taxon>
        <taxon>Eurotatoria</taxon>
        <taxon>Bdelloidea</taxon>
        <taxon>Philodinida</taxon>
        <taxon>Philodinidae</taxon>
        <taxon>Didymodactylos</taxon>
    </lineage>
</organism>
<accession>A0A8S2GEZ4</accession>
<dbReference type="Gene3D" id="1.10.20.10">
    <property type="entry name" value="Histone, subunit A"/>
    <property type="match status" value="1"/>
</dbReference>
<evidence type="ECO:0000256" key="2">
    <source>
        <dbReference type="ARBA" id="ARBA00023242"/>
    </source>
</evidence>
<dbReference type="InterPro" id="IPR009072">
    <property type="entry name" value="Histone-fold"/>
</dbReference>
<dbReference type="GO" id="GO:0006974">
    <property type="term" value="P:DNA damage response"/>
    <property type="evidence" value="ECO:0007669"/>
    <property type="project" value="TreeGrafter"/>
</dbReference>
<comment type="subcellular location">
    <subcellularLocation>
        <location evidence="1">Nucleus</location>
    </subcellularLocation>
</comment>
<dbReference type="Proteomes" id="UP000682733">
    <property type="component" value="Unassembled WGS sequence"/>
</dbReference>
<dbReference type="CDD" id="cd22928">
    <property type="entry name" value="HFD_POLE3_DPB4"/>
    <property type="match status" value="1"/>
</dbReference>
<dbReference type="GO" id="GO:0008622">
    <property type="term" value="C:epsilon DNA polymerase complex"/>
    <property type="evidence" value="ECO:0007669"/>
    <property type="project" value="TreeGrafter"/>
</dbReference>
<feature type="compositionally biased region" description="Basic and acidic residues" evidence="4">
    <location>
        <begin position="123"/>
        <end position="132"/>
    </location>
</feature>
<gene>
    <name evidence="6" type="ORF">OVA965_LOCUS379</name>
    <name evidence="7" type="ORF">TMI583_LOCUS379</name>
</gene>